<evidence type="ECO:0000256" key="3">
    <source>
        <dbReference type="ARBA" id="ARBA00022723"/>
    </source>
</evidence>
<dbReference type="PANTHER" id="PTHR24287:SF17">
    <property type="entry name" value="P450, PUTATIVE (EUROFUNG)-RELATED"/>
    <property type="match status" value="1"/>
</dbReference>
<evidence type="ECO:0000256" key="4">
    <source>
        <dbReference type="ARBA" id="ARBA00023002"/>
    </source>
</evidence>
<dbReference type="InterPro" id="IPR001128">
    <property type="entry name" value="Cyt_P450"/>
</dbReference>
<protein>
    <recommendedName>
        <fullName evidence="11">Cytochrome P450</fullName>
    </recommendedName>
</protein>
<evidence type="ECO:0000313" key="10">
    <source>
        <dbReference type="Proteomes" id="UP000664521"/>
    </source>
</evidence>
<comment type="caution">
    <text evidence="9">The sequence shown here is derived from an EMBL/GenBank/DDBJ whole genome shotgun (WGS) entry which is preliminary data.</text>
</comment>
<dbReference type="Gene3D" id="1.10.630.10">
    <property type="entry name" value="Cytochrome P450"/>
    <property type="match status" value="1"/>
</dbReference>
<feature type="binding site" description="axial binding residue" evidence="7">
    <location>
        <position position="442"/>
    </location>
    <ligand>
        <name>heme</name>
        <dbReference type="ChEBI" id="CHEBI:30413"/>
    </ligand>
    <ligandPart>
        <name>Fe</name>
        <dbReference type="ChEBI" id="CHEBI:18248"/>
    </ligandPart>
</feature>
<keyword evidence="5 7" id="KW-0408">Iron</keyword>
<dbReference type="GO" id="GO:0005506">
    <property type="term" value="F:iron ion binding"/>
    <property type="evidence" value="ECO:0007669"/>
    <property type="project" value="InterPro"/>
</dbReference>
<evidence type="ECO:0000256" key="6">
    <source>
        <dbReference type="ARBA" id="ARBA00023033"/>
    </source>
</evidence>
<dbReference type="GO" id="GO:0016705">
    <property type="term" value="F:oxidoreductase activity, acting on paired donors, with incorporation or reduction of molecular oxygen"/>
    <property type="evidence" value="ECO:0007669"/>
    <property type="project" value="InterPro"/>
</dbReference>
<dbReference type="EMBL" id="CAJPDS010000021">
    <property type="protein sequence ID" value="CAF9918166.1"/>
    <property type="molecule type" value="Genomic_DNA"/>
</dbReference>
<dbReference type="AlphaFoldDB" id="A0A8H3F4T1"/>
<reference evidence="9" key="1">
    <citation type="submission" date="2021-03" db="EMBL/GenBank/DDBJ databases">
        <authorList>
            <person name="Tagirdzhanova G."/>
        </authorList>
    </citation>
    <scope>NUCLEOTIDE SEQUENCE</scope>
</reference>
<evidence type="ECO:0000256" key="5">
    <source>
        <dbReference type="ARBA" id="ARBA00023004"/>
    </source>
</evidence>
<keyword evidence="3 7" id="KW-0479">Metal-binding</keyword>
<dbReference type="GO" id="GO:0004497">
    <property type="term" value="F:monooxygenase activity"/>
    <property type="evidence" value="ECO:0007669"/>
    <property type="project" value="UniProtKB-KW"/>
</dbReference>
<dbReference type="PROSITE" id="PS00086">
    <property type="entry name" value="CYTOCHROME_P450"/>
    <property type="match status" value="1"/>
</dbReference>
<dbReference type="InterPro" id="IPR047146">
    <property type="entry name" value="Cyt_P450_E_CYP52_fungi"/>
</dbReference>
<gene>
    <name evidence="9" type="ORF">HETSPECPRED_003687</name>
</gene>
<dbReference type="PRINTS" id="PR00385">
    <property type="entry name" value="P450"/>
</dbReference>
<evidence type="ECO:0008006" key="11">
    <source>
        <dbReference type="Google" id="ProtNLM"/>
    </source>
</evidence>
<evidence type="ECO:0000256" key="8">
    <source>
        <dbReference type="RuleBase" id="RU000461"/>
    </source>
</evidence>
<comment type="cofactor">
    <cofactor evidence="1 7">
        <name>heme</name>
        <dbReference type="ChEBI" id="CHEBI:30413"/>
    </cofactor>
</comment>
<keyword evidence="10" id="KW-1185">Reference proteome</keyword>
<comment type="similarity">
    <text evidence="2 8">Belongs to the cytochrome P450 family.</text>
</comment>
<evidence type="ECO:0000313" key="9">
    <source>
        <dbReference type="EMBL" id="CAF9918166.1"/>
    </source>
</evidence>
<proteinExistence type="inferred from homology"/>
<dbReference type="InterPro" id="IPR002401">
    <property type="entry name" value="Cyt_P450_E_grp-I"/>
</dbReference>
<evidence type="ECO:0000256" key="2">
    <source>
        <dbReference type="ARBA" id="ARBA00010617"/>
    </source>
</evidence>
<organism evidence="9 10">
    <name type="scientific">Heterodermia speciosa</name>
    <dbReference type="NCBI Taxonomy" id="116794"/>
    <lineage>
        <taxon>Eukaryota</taxon>
        <taxon>Fungi</taxon>
        <taxon>Dikarya</taxon>
        <taxon>Ascomycota</taxon>
        <taxon>Pezizomycotina</taxon>
        <taxon>Lecanoromycetes</taxon>
        <taxon>OSLEUM clade</taxon>
        <taxon>Lecanoromycetidae</taxon>
        <taxon>Caliciales</taxon>
        <taxon>Physciaceae</taxon>
        <taxon>Heterodermia</taxon>
    </lineage>
</organism>
<evidence type="ECO:0000256" key="7">
    <source>
        <dbReference type="PIRSR" id="PIRSR602401-1"/>
    </source>
</evidence>
<dbReference type="PRINTS" id="PR00463">
    <property type="entry name" value="EP450I"/>
</dbReference>
<dbReference type="SUPFAM" id="SSF48264">
    <property type="entry name" value="Cytochrome P450"/>
    <property type="match status" value="1"/>
</dbReference>
<dbReference type="GO" id="GO:0020037">
    <property type="term" value="F:heme binding"/>
    <property type="evidence" value="ECO:0007669"/>
    <property type="project" value="InterPro"/>
</dbReference>
<name>A0A8H3F4T1_9LECA</name>
<keyword evidence="6 8" id="KW-0503">Monooxygenase</keyword>
<dbReference type="OrthoDB" id="1470350at2759"/>
<dbReference type="InterPro" id="IPR017972">
    <property type="entry name" value="Cyt_P450_CS"/>
</dbReference>
<keyword evidence="7 8" id="KW-0349">Heme</keyword>
<dbReference type="InterPro" id="IPR036396">
    <property type="entry name" value="Cyt_P450_sf"/>
</dbReference>
<accession>A0A8H3F4T1</accession>
<dbReference type="Pfam" id="PF00067">
    <property type="entry name" value="p450"/>
    <property type="match status" value="1"/>
</dbReference>
<keyword evidence="4 8" id="KW-0560">Oxidoreductase</keyword>
<evidence type="ECO:0000256" key="1">
    <source>
        <dbReference type="ARBA" id="ARBA00001971"/>
    </source>
</evidence>
<dbReference type="Proteomes" id="UP000664521">
    <property type="component" value="Unassembled WGS sequence"/>
</dbReference>
<dbReference type="PANTHER" id="PTHR24287">
    <property type="entry name" value="P450, PUTATIVE (EUROFUNG)-RELATED"/>
    <property type="match status" value="1"/>
</dbReference>
<sequence>MTVVAYFLFTRAPWTASTLHHSSQDFPERPSVDPIFNIDLTMEDMMARMRYRGLPASLVRFRKYGSTYQLAKWFKPTIHTMDMINIQSVWGSRWNEWGIQPSRLPAMAPFCGKGFITTDGPVWQRSKALLAPSFRGSNKYIHESFQTAVTDFLDKLPSDGETVDLQPLFSLMFFKSAREFLLGAAALVKTDGSICPVSDAAFLEAFQGSMRGCGIRFMLGPLRFLVPKVLTFNHWRIVHQYMDFYVELALSNRATELSNQSDNGMTGNKPQKPQSLLQNLAHHTDEAVEIRHQLIQAMMAAQDTTAALMSNTLFLLARNQAILARLRDEVASINTSKCRVEELKSPRLLHNTFSESLRLYPIFTGLGRTALVDTILPNGGGPDRDQPVRVTAGTKLLANFYALHRNQDVFGLDVEEFRPDRWEQTHPNIWQYMPFGGGQRSCLGQQRARADATFLLVKILQTFGKIESRDDSGWAGDTRLTTWNANGCKVALFRK</sequence>